<dbReference type="GO" id="GO:1990961">
    <property type="term" value="P:xenobiotic detoxification by transmembrane export across the plasma membrane"/>
    <property type="evidence" value="ECO:0007669"/>
    <property type="project" value="InterPro"/>
</dbReference>
<comment type="caution">
    <text evidence="10">The sequence shown here is derived from an EMBL/GenBank/DDBJ whole genome shotgun (WGS) entry which is preliminary data.</text>
</comment>
<evidence type="ECO:0000256" key="1">
    <source>
        <dbReference type="ARBA" id="ARBA00004651"/>
    </source>
</evidence>
<dbReference type="InterPro" id="IPR036259">
    <property type="entry name" value="MFS_trans_sf"/>
</dbReference>
<reference evidence="10" key="1">
    <citation type="submission" date="2016-10" db="EMBL/GenBank/DDBJ databases">
        <title>Sequence of Gallionella enrichment culture.</title>
        <authorList>
            <person name="Poehlein A."/>
            <person name="Muehling M."/>
            <person name="Daniel R."/>
        </authorList>
    </citation>
    <scope>NUCLEOTIDE SEQUENCE</scope>
</reference>
<feature type="transmembrane region" description="Helical" evidence="8">
    <location>
        <begin position="139"/>
        <end position="163"/>
    </location>
</feature>
<dbReference type="AlphaFoldDB" id="A0A1J5QK26"/>
<dbReference type="InterPro" id="IPR020846">
    <property type="entry name" value="MFS_dom"/>
</dbReference>
<accession>A0A1J5QK26</accession>
<dbReference type="CDD" id="cd17320">
    <property type="entry name" value="MFS_MdfA_MDR_like"/>
    <property type="match status" value="1"/>
</dbReference>
<evidence type="ECO:0000256" key="6">
    <source>
        <dbReference type="ARBA" id="ARBA00022989"/>
    </source>
</evidence>
<feature type="transmembrane region" description="Helical" evidence="8">
    <location>
        <begin position="84"/>
        <end position="104"/>
    </location>
</feature>
<dbReference type="FunFam" id="1.20.1720.10:FF:000005">
    <property type="entry name" value="Bcr/CflA family efflux transporter"/>
    <property type="match status" value="1"/>
</dbReference>
<keyword evidence="3" id="KW-0813">Transport</keyword>
<feature type="transmembrane region" description="Helical" evidence="8">
    <location>
        <begin position="50"/>
        <end position="72"/>
    </location>
</feature>
<feature type="transmembrane region" description="Helical" evidence="8">
    <location>
        <begin position="254"/>
        <end position="272"/>
    </location>
</feature>
<evidence type="ECO:0000313" key="10">
    <source>
        <dbReference type="EMBL" id="OIQ80332.1"/>
    </source>
</evidence>
<evidence type="ECO:0000256" key="8">
    <source>
        <dbReference type="SAM" id="Phobius"/>
    </source>
</evidence>
<evidence type="ECO:0000256" key="4">
    <source>
        <dbReference type="ARBA" id="ARBA00022475"/>
    </source>
</evidence>
<feature type="transmembrane region" description="Helical" evidence="8">
    <location>
        <begin position="371"/>
        <end position="388"/>
    </location>
</feature>
<dbReference type="PROSITE" id="PS50850">
    <property type="entry name" value="MFS"/>
    <property type="match status" value="1"/>
</dbReference>
<sequence length="394" mass="40311">MADAAVASKARDAWVLFVLGALTAFAPMSIDMYLPAFGQIGRALDAGANALQLSLVVYFVGLAVGQAAWGSLSDRYGRLPPLRAGIALYIAASLGCAAATRIDVLLACRALQGLAGCAGIVLARSMVRDRYAGDAVARVFSRLALVLGVAPILAPLAGGWLVAHGGWRWVFGALAAYGALCLAAVATLDETLPPALRRRQTLRDAIASYDTLRRDRGFMRHAAVAAVTQAGMFAYILASPAVLIGLYGVAPQHFGLYFGANAAGLIAASQINHALLPRFGMARLLAFGVRALAAAAALLVLAAARGGLPWLLPPLCAFVAVLGFCMPNAMALALSAQGRRAGSAAALIGSLQYWFAACAGGLVALLPAGSALPMALVMAACAGTGLALQRSLAA</sequence>
<feature type="transmembrane region" description="Helical" evidence="8">
    <location>
        <begin position="169"/>
        <end position="188"/>
    </location>
</feature>
<dbReference type="PANTHER" id="PTHR23502:SF132">
    <property type="entry name" value="POLYAMINE TRANSPORTER 2-RELATED"/>
    <property type="match status" value="1"/>
</dbReference>
<comment type="similarity">
    <text evidence="2">Belongs to the major facilitator superfamily. Bcr/CmlA family.</text>
</comment>
<keyword evidence="7 8" id="KW-0472">Membrane</keyword>
<evidence type="ECO:0000256" key="7">
    <source>
        <dbReference type="ARBA" id="ARBA00023136"/>
    </source>
</evidence>
<evidence type="ECO:0000256" key="2">
    <source>
        <dbReference type="ARBA" id="ARBA00006236"/>
    </source>
</evidence>
<dbReference type="PANTHER" id="PTHR23502">
    <property type="entry name" value="MAJOR FACILITATOR SUPERFAMILY"/>
    <property type="match status" value="1"/>
</dbReference>
<keyword evidence="4" id="KW-1003">Cell membrane</keyword>
<evidence type="ECO:0000259" key="9">
    <source>
        <dbReference type="PROSITE" id="PS50850"/>
    </source>
</evidence>
<keyword evidence="6 8" id="KW-1133">Transmembrane helix</keyword>
<dbReference type="Pfam" id="PF07690">
    <property type="entry name" value="MFS_1"/>
    <property type="match status" value="1"/>
</dbReference>
<keyword evidence="5 8" id="KW-0812">Transmembrane</keyword>
<dbReference type="Gene3D" id="1.20.1720.10">
    <property type="entry name" value="Multidrug resistance protein D"/>
    <property type="match status" value="1"/>
</dbReference>
<dbReference type="InterPro" id="IPR004812">
    <property type="entry name" value="Efflux_drug-R_Bcr/CmlA"/>
</dbReference>
<dbReference type="NCBIfam" id="TIGR00710">
    <property type="entry name" value="efflux_Bcr_CflA"/>
    <property type="match status" value="1"/>
</dbReference>
<feature type="transmembrane region" description="Helical" evidence="8">
    <location>
        <begin position="222"/>
        <end position="248"/>
    </location>
</feature>
<evidence type="ECO:0000256" key="3">
    <source>
        <dbReference type="ARBA" id="ARBA00022448"/>
    </source>
</evidence>
<feature type="domain" description="Major facilitator superfamily (MFS) profile" evidence="9">
    <location>
        <begin position="15"/>
        <end position="394"/>
    </location>
</feature>
<feature type="transmembrane region" description="Helical" evidence="8">
    <location>
        <begin position="110"/>
        <end position="127"/>
    </location>
</feature>
<dbReference type="GO" id="GO:0005886">
    <property type="term" value="C:plasma membrane"/>
    <property type="evidence" value="ECO:0007669"/>
    <property type="project" value="UniProtKB-SubCell"/>
</dbReference>
<dbReference type="SUPFAM" id="SSF103473">
    <property type="entry name" value="MFS general substrate transporter"/>
    <property type="match status" value="1"/>
</dbReference>
<feature type="transmembrane region" description="Helical" evidence="8">
    <location>
        <begin position="344"/>
        <end position="365"/>
    </location>
</feature>
<evidence type="ECO:0000256" key="5">
    <source>
        <dbReference type="ARBA" id="ARBA00022692"/>
    </source>
</evidence>
<organism evidence="10">
    <name type="scientific">mine drainage metagenome</name>
    <dbReference type="NCBI Taxonomy" id="410659"/>
    <lineage>
        <taxon>unclassified sequences</taxon>
        <taxon>metagenomes</taxon>
        <taxon>ecological metagenomes</taxon>
    </lineage>
</organism>
<dbReference type="GO" id="GO:0042910">
    <property type="term" value="F:xenobiotic transmembrane transporter activity"/>
    <property type="evidence" value="ECO:0007669"/>
    <property type="project" value="InterPro"/>
</dbReference>
<dbReference type="InterPro" id="IPR011701">
    <property type="entry name" value="MFS"/>
</dbReference>
<feature type="transmembrane region" description="Helical" evidence="8">
    <location>
        <begin position="12"/>
        <end position="30"/>
    </location>
</feature>
<feature type="transmembrane region" description="Helical" evidence="8">
    <location>
        <begin position="310"/>
        <end position="332"/>
    </location>
</feature>
<proteinExistence type="inferred from homology"/>
<name>A0A1J5QK26_9ZZZZ</name>
<gene>
    <name evidence="10" type="primary">bcr_6</name>
    <name evidence="10" type="ORF">GALL_379140</name>
</gene>
<protein>
    <submittedName>
        <fullName evidence="10">Bicyclomycin resistance protein</fullName>
    </submittedName>
</protein>
<feature type="transmembrane region" description="Helical" evidence="8">
    <location>
        <begin position="284"/>
        <end position="304"/>
    </location>
</feature>
<comment type="subcellular location">
    <subcellularLocation>
        <location evidence="1">Cell membrane</location>
        <topology evidence="1">Multi-pass membrane protein</topology>
    </subcellularLocation>
</comment>
<dbReference type="EMBL" id="MLJW01001075">
    <property type="protein sequence ID" value="OIQ80332.1"/>
    <property type="molecule type" value="Genomic_DNA"/>
</dbReference>